<dbReference type="InterPro" id="IPR025565">
    <property type="entry name" value="DUF4328"/>
</dbReference>
<dbReference type="EMBL" id="BANT01000056">
    <property type="protein sequence ID" value="GAC58868.1"/>
    <property type="molecule type" value="Genomic_DNA"/>
</dbReference>
<dbReference type="AlphaFoldDB" id="L7LFM8"/>
<evidence type="ECO:0000256" key="2">
    <source>
        <dbReference type="SAM" id="Phobius"/>
    </source>
</evidence>
<keyword evidence="2" id="KW-0812">Transmembrane</keyword>
<keyword evidence="5" id="KW-1185">Reference proteome</keyword>
<feature type="region of interest" description="Disordered" evidence="1">
    <location>
        <begin position="1"/>
        <end position="40"/>
    </location>
</feature>
<dbReference type="Pfam" id="PF14219">
    <property type="entry name" value="DUF4328"/>
    <property type="match status" value="1"/>
</dbReference>
<feature type="domain" description="DUF4328" evidence="3">
    <location>
        <begin position="93"/>
        <end position="224"/>
    </location>
</feature>
<feature type="transmembrane region" description="Helical" evidence="2">
    <location>
        <begin position="178"/>
        <end position="198"/>
    </location>
</feature>
<dbReference type="RefSeq" id="WP_005943711.1">
    <property type="nucleotide sequence ID" value="NZ_ATVK01000067.1"/>
</dbReference>
<feature type="non-terminal residue" evidence="4">
    <location>
        <position position="1"/>
    </location>
</feature>
<reference evidence="4 5" key="1">
    <citation type="submission" date="2012-12" db="EMBL/GenBank/DDBJ databases">
        <title>Whole genome shotgun sequence of Gordonia hirsuta NBRC 16056.</title>
        <authorList>
            <person name="Isaki-Nakamura S."/>
            <person name="Hosoyama A."/>
            <person name="Tsuchikane K."/>
            <person name="Katsumata H."/>
            <person name="Baba S."/>
            <person name="Yamazaki S."/>
            <person name="Fujita N."/>
        </authorList>
    </citation>
    <scope>NUCLEOTIDE SEQUENCE [LARGE SCALE GENOMIC DNA]</scope>
    <source>
        <strain evidence="4 5">NBRC 16056</strain>
    </source>
</reference>
<organism evidence="4 5">
    <name type="scientific">Gordonia hirsuta DSM 44140 = NBRC 16056</name>
    <dbReference type="NCBI Taxonomy" id="1121927"/>
    <lineage>
        <taxon>Bacteria</taxon>
        <taxon>Bacillati</taxon>
        <taxon>Actinomycetota</taxon>
        <taxon>Actinomycetes</taxon>
        <taxon>Mycobacteriales</taxon>
        <taxon>Gordoniaceae</taxon>
        <taxon>Gordonia</taxon>
    </lineage>
</organism>
<sequence>TLPSRRSQTAPVPAGTPRYRQIPRWGLQDRPPTAAANDADAPGAREAALAWMLRWTWRVLVGATAVQLLRYLLLMANRSRPIPYWLDLTTLTLIWLAGLAVLGVALGALYFFAGWICQVRARSYAAAGWREPRPRWSVIALAVVPYLNVLGAPLLLWEAAAAVGGAQAERARRMITRAAVAWGLVSAVGLVALVYRIFSVWVSDSIQTGADAMVWTLVALIASASFVRWLNPRLSALTATAAVQTGAPRRRLVVAP</sequence>
<name>L7LFM8_9ACTN</name>
<feature type="transmembrane region" description="Helical" evidence="2">
    <location>
        <begin position="93"/>
        <end position="116"/>
    </location>
</feature>
<evidence type="ECO:0000313" key="5">
    <source>
        <dbReference type="Proteomes" id="UP000053405"/>
    </source>
</evidence>
<feature type="compositionally biased region" description="Low complexity" evidence="1">
    <location>
        <begin position="29"/>
        <end position="40"/>
    </location>
</feature>
<comment type="caution">
    <text evidence="4">The sequence shown here is derived from an EMBL/GenBank/DDBJ whole genome shotgun (WGS) entry which is preliminary data.</text>
</comment>
<feature type="compositionally biased region" description="Polar residues" evidence="1">
    <location>
        <begin position="1"/>
        <end position="10"/>
    </location>
</feature>
<gene>
    <name evidence="4" type="ORF">GOHSU_56_00010</name>
</gene>
<keyword evidence="2" id="KW-0472">Membrane</keyword>
<evidence type="ECO:0000256" key="1">
    <source>
        <dbReference type="SAM" id="MobiDB-lite"/>
    </source>
</evidence>
<proteinExistence type="predicted"/>
<dbReference type="OrthoDB" id="4774087at2"/>
<dbReference type="eggNOG" id="COG3170">
    <property type="taxonomic scope" value="Bacteria"/>
</dbReference>
<evidence type="ECO:0000313" key="4">
    <source>
        <dbReference type="EMBL" id="GAC58868.1"/>
    </source>
</evidence>
<feature type="transmembrane region" description="Helical" evidence="2">
    <location>
        <begin position="210"/>
        <end position="230"/>
    </location>
</feature>
<evidence type="ECO:0000259" key="3">
    <source>
        <dbReference type="Pfam" id="PF14219"/>
    </source>
</evidence>
<dbReference type="Proteomes" id="UP000053405">
    <property type="component" value="Unassembled WGS sequence"/>
</dbReference>
<protein>
    <recommendedName>
        <fullName evidence="3">DUF4328 domain-containing protein</fullName>
    </recommendedName>
</protein>
<feature type="transmembrane region" description="Helical" evidence="2">
    <location>
        <begin position="55"/>
        <end position="73"/>
    </location>
</feature>
<accession>L7LFM8</accession>
<keyword evidence="2" id="KW-1133">Transmembrane helix</keyword>